<evidence type="ECO:0000313" key="2">
    <source>
        <dbReference type="Proteomes" id="UP001642484"/>
    </source>
</evidence>
<protein>
    <submittedName>
        <fullName evidence="1">Uncharacterized protein</fullName>
    </submittedName>
</protein>
<organism evidence="1 2">
    <name type="scientific">Durusdinium trenchii</name>
    <dbReference type="NCBI Taxonomy" id="1381693"/>
    <lineage>
        <taxon>Eukaryota</taxon>
        <taxon>Sar</taxon>
        <taxon>Alveolata</taxon>
        <taxon>Dinophyceae</taxon>
        <taxon>Suessiales</taxon>
        <taxon>Symbiodiniaceae</taxon>
        <taxon>Durusdinium</taxon>
    </lineage>
</organism>
<reference evidence="1 2" key="1">
    <citation type="submission" date="2024-02" db="EMBL/GenBank/DDBJ databases">
        <authorList>
            <person name="Chen Y."/>
            <person name="Shah S."/>
            <person name="Dougan E. K."/>
            <person name="Thang M."/>
            <person name="Chan C."/>
        </authorList>
    </citation>
    <scope>NUCLEOTIDE SEQUENCE [LARGE SCALE GENOMIC DNA]</scope>
</reference>
<comment type="caution">
    <text evidence="1">The sequence shown here is derived from an EMBL/GenBank/DDBJ whole genome shotgun (WGS) entry which is preliminary data.</text>
</comment>
<name>A0ABP0JWW1_9DINO</name>
<gene>
    <name evidence="1" type="ORF">CCMP2556_LOCUS13422</name>
</gene>
<proteinExistence type="predicted"/>
<feature type="non-terminal residue" evidence="1">
    <location>
        <position position="186"/>
    </location>
</feature>
<keyword evidence="2" id="KW-1185">Reference proteome</keyword>
<dbReference type="Proteomes" id="UP001642484">
    <property type="component" value="Unassembled WGS sequence"/>
</dbReference>
<evidence type="ECO:0000313" key="1">
    <source>
        <dbReference type="EMBL" id="CAK9018799.1"/>
    </source>
</evidence>
<sequence length="186" mass="20511">MLSELASPPPKPHRLANPSSFLDIFVPKHEELYMSKRDASTYFDSLVVPQELQPWFGQQPVQVKELVQVGLSLREIANTIGCLRKCGVPESQILSLDHDLPKTQHELCAVATDDVLLVHRCKKQGGKTLQRLDHVFAEHGIVRNKAKDVNLAGHMTGLGCDIVSSPPMVEPALHKIANVVLGICDL</sequence>
<accession>A0ABP0JWW1</accession>
<dbReference type="EMBL" id="CAXAMN010006682">
    <property type="protein sequence ID" value="CAK9018799.1"/>
    <property type="molecule type" value="Genomic_DNA"/>
</dbReference>